<name>X1R5C0_9ZZZZ</name>
<sequence length="109" mass="12214">MNYENVTLCKLALASTMYDSLTPFNYSLALLNSTTGGSIDLTNPAHRISLMKWLNDWGCRHLSEDQHEVASYSILNWYQADGACLFPNKKPIWDLGDHELEVAANAYGS</sequence>
<evidence type="ECO:0000313" key="1">
    <source>
        <dbReference type="EMBL" id="GAI50809.1"/>
    </source>
</evidence>
<reference evidence="1" key="1">
    <citation type="journal article" date="2014" name="Front. Microbiol.">
        <title>High frequency of phylogenetically diverse reductive dehalogenase-homologous genes in deep subseafloor sedimentary metagenomes.</title>
        <authorList>
            <person name="Kawai M."/>
            <person name="Futagami T."/>
            <person name="Toyoda A."/>
            <person name="Takaki Y."/>
            <person name="Nishi S."/>
            <person name="Hori S."/>
            <person name="Arai W."/>
            <person name="Tsubouchi T."/>
            <person name="Morono Y."/>
            <person name="Uchiyama I."/>
            <person name="Ito T."/>
            <person name="Fujiyama A."/>
            <person name="Inagaki F."/>
            <person name="Takami H."/>
        </authorList>
    </citation>
    <scope>NUCLEOTIDE SEQUENCE</scope>
    <source>
        <strain evidence="1">Expedition CK06-06</strain>
    </source>
</reference>
<dbReference type="AlphaFoldDB" id="X1R5C0"/>
<organism evidence="1">
    <name type="scientific">marine sediment metagenome</name>
    <dbReference type="NCBI Taxonomy" id="412755"/>
    <lineage>
        <taxon>unclassified sequences</taxon>
        <taxon>metagenomes</taxon>
        <taxon>ecological metagenomes</taxon>
    </lineage>
</organism>
<accession>X1R5C0</accession>
<comment type="caution">
    <text evidence="1">The sequence shown here is derived from an EMBL/GenBank/DDBJ whole genome shotgun (WGS) entry which is preliminary data.</text>
</comment>
<gene>
    <name evidence="1" type="ORF">S06H3_59626</name>
</gene>
<dbReference type="EMBL" id="BARV01038771">
    <property type="protein sequence ID" value="GAI50809.1"/>
    <property type="molecule type" value="Genomic_DNA"/>
</dbReference>
<protein>
    <submittedName>
        <fullName evidence="1">Uncharacterized protein</fullName>
    </submittedName>
</protein>
<feature type="non-terminal residue" evidence="1">
    <location>
        <position position="109"/>
    </location>
</feature>
<proteinExistence type="predicted"/>